<dbReference type="SMART" id="SM00387">
    <property type="entry name" value="HATPase_c"/>
    <property type="match status" value="1"/>
</dbReference>
<evidence type="ECO:0000256" key="1">
    <source>
        <dbReference type="ARBA" id="ARBA00000085"/>
    </source>
</evidence>
<dbReference type="InterPro" id="IPR004358">
    <property type="entry name" value="Sig_transdc_His_kin-like_C"/>
</dbReference>
<keyword evidence="3" id="KW-0808">Transferase</keyword>
<dbReference type="OrthoDB" id="1061917at2"/>
<dbReference type="PANTHER" id="PTHR43711">
    <property type="entry name" value="TWO-COMPONENT HISTIDINE KINASE"/>
    <property type="match status" value="1"/>
</dbReference>
<keyword evidence="7" id="KW-0732">Signal</keyword>
<dbReference type="KEGG" id="pary:A4V02_12650"/>
<keyword evidence="6" id="KW-0812">Transmembrane</keyword>
<dbReference type="InterPro" id="IPR036890">
    <property type="entry name" value="HATPase_C_sf"/>
</dbReference>
<organism evidence="9 10">
    <name type="scientific">Muribaculum intestinale</name>
    <dbReference type="NCBI Taxonomy" id="1796646"/>
    <lineage>
        <taxon>Bacteria</taxon>
        <taxon>Pseudomonadati</taxon>
        <taxon>Bacteroidota</taxon>
        <taxon>Bacteroidia</taxon>
        <taxon>Bacteroidales</taxon>
        <taxon>Muribaculaceae</taxon>
        <taxon>Muribaculum</taxon>
    </lineage>
</organism>
<keyword evidence="6" id="KW-0472">Membrane</keyword>
<dbReference type="Pfam" id="PF02518">
    <property type="entry name" value="HATPase_c"/>
    <property type="match status" value="1"/>
</dbReference>
<evidence type="ECO:0000256" key="7">
    <source>
        <dbReference type="SAM" id="SignalP"/>
    </source>
</evidence>
<dbReference type="GO" id="GO:0004673">
    <property type="term" value="F:protein histidine kinase activity"/>
    <property type="evidence" value="ECO:0007669"/>
    <property type="project" value="UniProtKB-EC"/>
</dbReference>
<keyword evidence="5" id="KW-0902">Two-component regulatory system</keyword>
<keyword evidence="9" id="KW-0547">Nucleotide-binding</keyword>
<proteinExistence type="predicted"/>
<protein>
    <recommendedName>
        <fullName evidence="2">histidine kinase</fullName>
        <ecNumber evidence="2">2.7.13.3</ecNumber>
    </recommendedName>
</protein>
<feature type="chain" id="PRO_5008529502" description="histidine kinase" evidence="7">
    <location>
        <begin position="23"/>
        <end position="502"/>
    </location>
</feature>
<feature type="transmembrane region" description="Helical" evidence="6">
    <location>
        <begin position="260"/>
        <end position="284"/>
    </location>
</feature>
<keyword evidence="6" id="KW-1133">Transmembrane helix</keyword>
<evidence type="ECO:0000256" key="3">
    <source>
        <dbReference type="ARBA" id="ARBA00022679"/>
    </source>
</evidence>
<evidence type="ECO:0000256" key="4">
    <source>
        <dbReference type="ARBA" id="ARBA00022777"/>
    </source>
</evidence>
<dbReference type="AlphaFoldDB" id="A0A1B1SCJ6"/>
<dbReference type="Gene3D" id="3.30.565.10">
    <property type="entry name" value="Histidine kinase-like ATPase, C-terminal domain"/>
    <property type="match status" value="1"/>
</dbReference>
<keyword evidence="9" id="KW-0067">ATP-binding</keyword>
<dbReference type="PANTHER" id="PTHR43711:SF26">
    <property type="entry name" value="SENSOR HISTIDINE KINASE RCSC"/>
    <property type="match status" value="1"/>
</dbReference>
<sequence length="502" mass="55662">MNRLLTFLLVAAVSVVSNIAVAQSRGADYKKQAQSFFADKEYTKARYYFLQAYNSFYAKKDMPDAVECGVKASALYHRENYYKEAFDLLRKVETSLSEEEIASGKQLPALHYTIGRERLQMYMKLKNAARSKELLSGLEQLVKASGNDSIANDALYAQAIYYYTFGMPQQGDAAINRLIGQYKSAKDYDGVSDCYRTLIDMAVKGNNARLASRVYDKLLVWNDSVRTLVAADELAALQKKYDDSLAVIDDKDGTISAKQYIIISLCVLAAILAGVLVLGGIVLMRYIMLTRRQKHTIEIANEHNRLKNEFIANISAQLRPTIGLLDQSQKPVVAINAFLDDISELSELENTLDRAYDVEDCNTQALCQNIMDGIRSKVKEGVTLAVDAPKVSVALAVEPLSQVLAHLLQNAAIYTPDGGRISLEMKKRGAKLYQFIVTDSGPGIAEENAESIFKPFTEIRDLTEGDALGLPICSLKLAKMNGTITLDGSYKRGARFVVEIRV</sequence>
<evidence type="ECO:0000256" key="5">
    <source>
        <dbReference type="ARBA" id="ARBA00023012"/>
    </source>
</evidence>
<evidence type="ECO:0000256" key="6">
    <source>
        <dbReference type="SAM" id="Phobius"/>
    </source>
</evidence>
<name>A0A1B1SCJ6_9BACT</name>
<dbReference type="GO" id="GO:0005524">
    <property type="term" value="F:ATP binding"/>
    <property type="evidence" value="ECO:0007669"/>
    <property type="project" value="UniProtKB-KW"/>
</dbReference>
<dbReference type="EMBL" id="CP015402">
    <property type="protein sequence ID" value="ANU64485.1"/>
    <property type="molecule type" value="Genomic_DNA"/>
</dbReference>
<dbReference type="PROSITE" id="PS50109">
    <property type="entry name" value="HIS_KIN"/>
    <property type="match status" value="1"/>
</dbReference>
<dbReference type="Proteomes" id="UP000186351">
    <property type="component" value="Chromosome"/>
</dbReference>
<comment type="catalytic activity">
    <reaction evidence="1">
        <text>ATP + protein L-histidine = ADP + protein N-phospho-L-histidine.</text>
        <dbReference type="EC" id="2.7.13.3"/>
    </reaction>
</comment>
<dbReference type="EC" id="2.7.13.3" evidence="2"/>
<evidence type="ECO:0000313" key="9">
    <source>
        <dbReference type="EMBL" id="ANU64485.1"/>
    </source>
</evidence>
<dbReference type="SUPFAM" id="SSF55874">
    <property type="entry name" value="ATPase domain of HSP90 chaperone/DNA topoisomerase II/histidine kinase"/>
    <property type="match status" value="1"/>
</dbReference>
<dbReference type="InterPro" id="IPR050736">
    <property type="entry name" value="Sensor_HK_Regulatory"/>
</dbReference>
<feature type="signal peptide" evidence="7">
    <location>
        <begin position="1"/>
        <end position="22"/>
    </location>
</feature>
<dbReference type="GO" id="GO:0000160">
    <property type="term" value="P:phosphorelay signal transduction system"/>
    <property type="evidence" value="ECO:0007669"/>
    <property type="project" value="UniProtKB-KW"/>
</dbReference>
<accession>A0A1B1SCJ6</accession>
<evidence type="ECO:0000259" key="8">
    <source>
        <dbReference type="PROSITE" id="PS50109"/>
    </source>
</evidence>
<accession>A0A1Z2XG40</accession>
<dbReference type="RefSeq" id="WP_068961762.1">
    <property type="nucleotide sequence ID" value="NZ_CAJTAP010000009.1"/>
</dbReference>
<keyword evidence="10" id="KW-1185">Reference proteome</keyword>
<evidence type="ECO:0000313" key="10">
    <source>
        <dbReference type="Proteomes" id="UP000186351"/>
    </source>
</evidence>
<dbReference type="GeneID" id="65537724"/>
<keyword evidence="4" id="KW-0418">Kinase</keyword>
<dbReference type="STRING" id="1796646.A4V02_12650"/>
<dbReference type="InterPro" id="IPR005467">
    <property type="entry name" value="His_kinase_dom"/>
</dbReference>
<gene>
    <name evidence="9" type="ORF">A4V02_12650</name>
</gene>
<reference evidence="10" key="1">
    <citation type="submission" date="2016-04" db="EMBL/GenBank/DDBJ databases">
        <title>Complete Genome Sequences of Twelve Strains of a Stable Defined Moderately Diverse Mouse Microbiota 2 (sDMDMm2).</title>
        <authorList>
            <person name="Uchimura Y."/>
            <person name="Wyss M."/>
            <person name="Brugiroux S."/>
            <person name="Limenitakis J.P."/>
            <person name="Stecher B."/>
            <person name="McCoy K.D."/>
            <person name="Macpherson A.J."/>
        </authorList>
    </citation>
    <scope>NUCLEOTIDE SEQUENCE [LARGE SCALE GENOMIC DNA]</scope>
    <source>
        <strain evidence="10">YL27</strain>
    </source>
</reference>
<evidence type="ECO:0000256" key="2">
    <source>
        <dbReference type="ARBA" id="ARBA00012438"/>
    </source>
</evidence>
<dbReference type="InterPro" id="IPR003594">
    <property type="entry name" value="HATPase_dom"/>
</dbReference>
<feature type="domain" description="Histidine kinase" evidence="8">
    <location>
        <begin position="335"/>
        <end position="502"/>
    </location>
</feature>
<dbReference type="PRINTS" id="PR00344">
    <property type="entry name" value="BCTRLSENSOR"/>
</dbReference>